<feature type="transmembrane region" description="Helical" evidence="6">
    <location>
        <begin position="7"/>
        <end position="33"/>
    </location>
</feature>
<evidence type="ECO:0000313" key="8">
    <source>
        <dbReference type="Proteomes" id="UP000008909"/>
    </source>
</evidence>
<evidence type="ECO:0000313" key="7">
    <source>
        <dbReference type="EMBL" id="GAA34632.2"/>
    </source>
</evidence>
<dbReference type="Pfam" id="PF13520">
    <property type="entry name" value="AA_permease_2"/>
    <property type="match status" value="1"/>
</dbReference>
<feature type="transmembrane region" description="Helical" evidence="6">
    <location>
        <begin position="173"/>
        <end position="200"/>
    </location>
</feature>
<dbReference type="InterPro" id="IPR002293">
    <property type="entry name" value="AA/rel_permease1"/>
</dbReference>
<protein>
    <submittedName>
        <fullName evidence="7">High affinity cationic amino acid transporter 1</fullName>
    </submittedName>
</protein>
<dbReference type="Proteomes" id="UP000008909">
    <property type="component" value="Unassembled WGS sequence"/>
</dbReference>
<dbReference type="PANTHER" id="PTHR43243">
    <property type="entry name" value="INNER MEMBRANE TRANSPORTER YGJI-RELATED"/>
    <property type="match status" value="1"/>
</dbReference>
<accession>H2KUI2</accession>
<dbReference type="GO" id="GO:0015171">
    <property type="term" value="F:amino acid transmembrane transporter activity"/>
    <property type="evidence" value="ECO:0007669"/>
    <property type="project" value="TreeGrafter"/>
</dbReference>
<dbReference type="EMBL" id="DF144090">
    <property type="protein sequence ID" value="GAA34632.2"/>
    <property type="molecule type" value="Genomic_DNA"/>
</dbReference>
<feature type="transmembrane region" description="Helical" evidence="6">
    <location>
        <begin position="373"/>
        <end position="394"/>
    </location>
</feature>
<reference evidence="7" key="1">
    <citation type="journal article" date="2011" name="Genome Biol.">
        <title>The draft genome of the carcinogenic human liver fluke Clonorchis sinensis.</title>
        <authorList>
            <person name="Wang X."/>
            <person name="Chen W."/>
            <person name="Huang Y."/>
            <person name="Sun J."/>
            <person name="Men J."/>
            <person name="Liu H."/>
            <person name="Luo F."/>
            <person name="Guo L."/>
            <person name="Lv X."/>
            <person name="Deng C."/>
            <person name="Zhou C."/>
            <person name="Fan Y."/>
            <person name="Li X."/>
            <person name="Huang L."/>
            <person name="Hu Y."/>
            <person name="Liang C."/>
            <person name="Hu X."/>
            <person name="Xu J."/>
            <person name="Yu X."/>
        </authorList>
    </citation>
    <scope>NUCLEOTIDE SEQUENCE [LARGE SCALE GENOMIC DNA]</scope>
    <source>
        <strain evidence="7">Henan</strain>
    </source>
</reference>
<name>H2KUI2_CLOSI</name>
<dbReference type="Gene3D" id="1.20.1740.10">
    <property type="entry name" value="Amino acid/polyamine transporter I"/>
    <property type="match status" value="1"/>
</dbReference>
<dbReference type="PANTHER" id="PTHR43243:SF4">
    <property type="entry name" value="CATIONIC AMINO ACID TRANSPORTER 4"/>
    <property type="match status" value="1"/>
</dbReference>
<evidence type="ECO:0000256" key="5">
    <source>
        <dbReference type="ARBA" id="ARBA00023136"/>
    </source>
</evidence>
<feature type="transmembrane region" description="Helical" evidence="6">
    <location>
        <begin position="103"/>
        <end position="123"/>
    </location>
</feature>
<organism evidence="7 8">
    <name type="scientific">Clonorchis sinensis</name>
    <name type="common">Chinese liver fluke</name>
    <dbReference type="NCBI Taxonomy" id="79923"/>
    <lineage>
        <taxon>Eukaryota</taxon>
        <taxon>Metazoa</taxon>
        <taxon>Spiralia</taxon>
        <taxon>Lophotrochozoa</taxon>
        <taxon>Platyhelminthes</taxon>
        <taxon>Trematoda</taxon>
        <taxon>Digenea</taxon>
        <taxon>Opisthorchiida</taxon>
        <taxon>Opisthorchiata</taxon>
        <taxon>Opisthorchiidae</taxon>
        <taxon>Clonorchis</taxon>
    </lineage>
</organism>
<feature type="transmembrane region" description="Helical" evidence="6">
    <location>
        <begin position="304"/>
        <end position="321"/>
    </location>
</feature>
<keyword evidence="2" id="KW-0813">Transport</keyword>
<feature type="transmembrane region" description="Helical" evidence="6">
    <location>
        <begin position="271"/>
        <end position="292"/>
    </location>
</feature>
<keyword evidence="5 6" id="KW-0472">Membrane</keyword>
<gene>
    <name evidence="7" type="ORF">CLF_109109</name>
</gene>
<comment type="subcellular location">
    <subcellularLocation>
        <location evidence="1">Membrane</location>
        <topology evidence="1">Multi-pass membrane protein</topology>
    </subcellularLocation>
</comment>
<feature type="transmembrane region" description="Helical" evidence="6">
    <location>
        <begin position="77"/>
        <end position="96"/>
    </location>
</feature>
<proteinExistence type="predicted"/>
<dbReference type="GO" id="GO:0005886">
    <property type="term" value="C:plasma membrane"/>
    <property type="evidence" value="ECO:0007669"/>
    <property type="project" value="TreeGrafter"/>
</dbReference>
<feature type="transmembrane region" description="Helical" evidence="6">
    <location>
        <begin position="143"/>
        <end position="161"/>
    </location>
</feature>
<sequence>MPRAGSLYIYTYVTFGECAAFCIGWSMVSVMILNASATAKAFSEAVNRLTNGTIRHWSNANLPSLGNSEIFDSTPDLLAMGFLILLALATLSGAYISMTATLVFSGLTVVILIALSVSCFVLGDVNNFHGEGSFLPYGFKGLLEGTLLSIFIISGFEYVANASEEAIDPRRDIPIALVLSVLTCTMSNLLISFGIAYVVPHWKISDSLSLIHAFNLTKEPYVSLLAAIGCILAIGPAKIVTMYTISRMLYAISSEGLLFPCLATIDRRTKVPLWSLLVGSVISVVLAGFFNLSTFVQTGAFSALLTYFLVGVQLFLFRYVLEEDVTAIEVDNDNNEHGVPTRKPLTKTHLSKSVCTMRKGVPTFLTRLEGKSWFVGILTVFVGLVLVSGGVINLTQGTTAWIVTGVSEVLVLITAALLCLYRPNEFYGAFQVFDLILKFTCSFSFFPKSRIRLLRATQRNSQLLIHRFLVGIKVTPVNSQLVVVSVERRFRSHQSVLSILDGALYEESSSNIHVFPPFYTCGRFPIEQRFGNSTLFEDFSSN</sequence>
<keyword evidence="8" id="KW-1185">Reference proteome</keyword>
<feature type="transmembrane region" description="Helical" evidence="6">
    <location>
        <begin position="401"/>
        <end position="421"/>
    </location>
</feature>
<evidence type="ECO:0000256" key="1">
    <source>
        <dbReference type="ARBA" id="ARBA00004141"/>
    </source>
</evidence>
<evidence type="ECO:0000256" key="3">
    <source>
        <dbReference type="ARBA" id="ARBA00022692"/>
    </source>
</evidence>
<evidence type="ECO:0000256" key="4">
    <source>
        <dbReference type="ARBA" id="ARBA00022989"/>
    </source>
</evidence>
<keyword evidence="3 6" id="KW-0812">Transmembrane</keyword>
<keyword evidence="4 6" id="KW-1133">Transmembrane helix</keyword>
<evidence type="ECO:0000256" key="6">
    <source>
        <dbReference type="SAM" id="Phobius"/>
    </source>
</evidence>
<feature type="transmembrane region" description="Helical" evidence="6">
    <location>
        <begin position="220"/>
        <end position="241"/>
    </location>
</feature>
<evidence type="ECO:0000256" key="2">
    <source>
        <dbReference type="ARBA" id="ARBA00022448"/>
    </source>
</evidence>
<dbReference type="AlphaFoldDB" id="H2KUI2"/>